<gene>
    <name evidence="1" type="ORF">RFV38_13010</name>
</gene>
<comment type="caution">
    <text evidence="1">The sequence shown here is derived from an EMBL/GenBank/DDBJ whole genome shotgun (WGS) entry which is preliminary data.</text>
</comment>
<evidence type="ECO:0000313" key="2">
    <source>
        <dbReference type="Proteomes" id="UP001279681"/>
    </source>
</evidence>
<evidence type="ECO:0000313" key="1">
    <source>
        <dbReference type="EMBL" id="MDX8337399.1"/>
    </source>
</evidence>
<dbReference type="RefSeq" id="WP_320314736.1">
    <property type="nucleotide sequence ID" value="NZ_JAVIKH010000036.1"/>
</dbReference>
<accession>A0ABU4WDW7</accession>
<protein>
    <recommendedName>
        <fullName evidence="3">Transposase IS204/IS1001/IS1096/IS1165 zinc-finger domain-containing protein</fullName>
    </recommendedName>
</protein>
<sequence length="151" mass="17633">MMLDILYPNLNNFEISEIDNSNLIINADVIIDSHVCCPFCNSFQIKKHSQYFRKIKECNFLDKKVTLIIKSAKFFCLNEKCSRKIFCYQLPNLVPKHSRISSSLVKKIFSLGADISANRLARILNLNKNTIIYRIRKFESKEIEMCIASRF</sequence>
<evidence type="ECO:0008006" key="3">
    <source>
        <dbReference type="Google" id="ProtNLM"/>
    </source>
</evidence>
<keyword evidence="2" id="KW-1185">Reference proteome</keyword>
<organism evidence="1 2">
    <name type="scientific">Candidatus Cetobacterium colombiensis</name>
    <dbReference type="NCBI Taxonomy" id="3073100"/>
    <lineage>
        <taxon>Bacteria</taxon>
        <taxon>Fusobacteriati</taxon>
        <taxon>Fusobacteriota</taxon>
        <taxon>Fusobacteriia</taxon>
        <taxon>Fusobacteriales</taxon>
        <taxon>Fusobacteriaceae</taxon>
        <taxon>Cetobacterium</taxon>
    </lineage>
</organism>
<dbReference type="EMBL" id="JAVIKH010000036">
    <property type="protein sequence ID" value="MDX8337399.1"/>
    <property type="molecule type" value="Genomic_DNA"/>
</dbReference>
<proteinExistence type="predicted"/>
<reference evidence="2" key="1">
    <citation type="submission" date="2023-07" db="EMBL/GenBank/DDBJ databases">
        <authorList>
            <person name="Colorado M.A."/>
            <person name="Villamil L.M."/>
            <person name="Melo J.F."/>
            <person name="Rodriguez J.A."/>
            <person name="Ruiz R.Y."/>
        </authorList>
    </citation>
    <scope>NUCLEOTIDE SEQUENCE [LARGE SCALE GENOMIC DNA]</scope>
    <source>
        <strain evidence="2">C33</strain>
    </source>
</reference>
<dbReference type="Proteomes" id="UP001279681">
    <property type="component" value="Unassembled WGS sequence"/>
</dbReference>
<name>A0ABU4WDW7_9FUSO</name>